<dbReference type="EMBL" id="KV423943">
    <property type="protein sequence ID" value="KZT59192.1"/>
    <property type="molecule type" value="Genomic_DNA"/>
</dbReference>
<name>A0A165HEG9_9BASI</name>
<feature type="compositionally biased region" description="Basic residues" evidence="1">
    <location>
        <begin position="96"/>
        <end position="110"/>
    </location>
</feature>
<evidence type="ECO:0000256" key="1">
    <source>
        <dbReference type="SAM" id="MobiDB-lite"/>
    </source>
</evidence>
<organism evidence="2 3">
    <name type="scientific">Calocera cornea HHB12733</name>
    <dbReference type="NCBI Taxonomy" id="1353952"/>
    <lineage>
        <taxon>Eukaryota</taxon>
        <taxon>Fungi</taxon>
        <taxon>Dikarya</taxon>
        <taxon>Basidiomycota</taxon>
        <taxon>Agaricomycotina</taxon>
        <taxon>Dacrymycetes</taxon>
        <taxon>Dacrymycetales</taxon>
        <taxon>Dacrymycetaceae</taxon>
        <taxon>Calocera</taxon>
    </lineage>
</organism>
<evidence type="ECO:0000313" key="3">
    <source>
        <dbReference type="Proteomes" id="UP000076842"/>
    </source>
</evidence>
<dbReference type="InParanoid" id="A0A165HEG9"/>
<keyword evidence="3" id="KW-1185">Reference proteome</keyword>
<reference evidence="2 3" key="1">
    <citation type="journal article" date="2016" name="Mol. Biol. Evol.">
        <title>Comparative Genomics of Early-Diverging Mushroom-Forming Fungi Provides Insights into the Origins of Lignocellulose Decay Capabilities.</title>
        <authorList>
            <person name="Nagy L.G."/>
            <person name="Riley R."/>
            <person name="Tritt A."/>
            <person name="Adam C."/>
            <person name="Daum C."/>
            <person name="Floudas D."/>
            <person name="Sun H."/>
            <person name="Yadav J.S."/>
            <person name="Pangilinan J."/>
            <person name="Larsson K.H."/>
            <person name="Matsuura K."/>
            <person name="Barry K."/>
            <person name="Labutti K."/>
            <person name="Kuo R."/>
            <person name="Ohm R.A."/>
            <person name="Bhattacharya S.S."/>
            <person name="Shirouzu T."/>
            <person name="Yoshinaga Y."/>
            <person name="Martin F.M."/>
            <person name="Grigoriev I.V."/>
            <person name="Hibbett D.S."/>
        </authorList>
    </citation>
    <scope>NUCLEOTIDE SEQUENCE [LARGE SCALE GENOMIC DNA]</scope>
    <source>
        <strain evidence="2 3">HHB12733</strain>
    </source>
</reference>
<feature type="region of interest" description="Disordered" evidence="1">
    <location>
        <begin position="1"/>
        <end position="46"/>
    </location>
</feature>
<dbReference type="AlphaFoldDB" id="A0A165HEG9"/>
<feature type="region of interest" description="Disordered" evidence="1">
    <location>
        <begin position="80"/>
        <end position="116"/>
    </location>
</feature>
<sequence>MPSWADLANSPSISCLLNTPASDDLDNPPMASRPSTRKNPQPAPPLQELSIAVAQQPVAAAPVEQVQETVTAMVNVKAAKKGTAAQGKAKAAQAKGKGKGKGKAKAKAKGKGKENVPAEVQVLEDLCAQTPLSPPASL</sequence>
<feature type="compositionally biased region" description="Low complexity" evidence="1">
    <location>
        <begin position="81"/>
        <end position="95"/>
    </location>
</feature>
<proteinExistence type="predicted"/>
<dbReference type="Proteomes" id="UP000076842">
    <property type="component" value="Unassembled WGS sequence"/>
</dbReference>
<accession>A0A165HEG9</accession>
<feature type="non-terminal residue" evidence="2">
    <location>
        <position position="138"/>
    </location>
</feature>
<protein>
    <submittedName>
        <fullName evidence="2">Uncharacterized protein</fullName>
    </submittedName>
</protein>
<feature type="compositionally biased region" description="Polar residues" evidence="1">
    <location>
        <begin position="9"/>
        <end position="21"/>
    </location>
</feature>
<gene>
    <name evidence="2" type="ORF">CALCODRAFT_481775</name>
</gene>
<evidence type="ECO:0000313" key="2">
    <source>
        <dbReference type="EMBL" id="KZT59192.1"/>
    </source>
</evidence>